<organism evidence="2 3">
    <name type="scientific">candidate division TA06 bacterium</name>
    <dbReference type="NCBI Taxonomy" id="2250710"/>
    <lineage>
        <taxon>Bacteria</taxon>
        <taxon>Bacteria division TA06</taxon>
    </lineage>
</organism>
<dbReference type="InterPro" id="IPR041657">
    <property type="entry name" value="HTH_17"/>
</dbReference>
<gene>
    <name evidence="2" type="ORF">E3J62_04570</name>
</gene>
<dbReference type="NCBIfam" id="TIGR01764">
    <property type="entry name" value="excise"/>
    <property type="match status" value="1"/>
</dbReference>
<dbReference type="SUPFAM" id="SSF46955">
    <property type="entry name" value="Putative DNA-binding domain"/>
    <property type="match status" value="1"/>
</dbReference>
<feature type="domain" description="Helix-turn-helix" evidence="1">
    <location>
        <begin position="8"/>
        <end position="53"/>
    </location>
</feature>
<protein>
    <submittedName>
        <fullName evidence="2">DNA-binding protein</fullName>
    </submittedName>
</protein>
<accession>A0A523UVH4</accession>
<comment type="caution">
    <text evidence="2">The sequence shown here is derived from an EMBL/GenBank/DDBJ whole genome shotgun (WGS) entry which is preliminary data.</text>
</comment>
<dbReference type="Pfam" id="PF12728">
    <property type="entry name" value="HTH_17"/>
    <property type="match status" value="1"/>
</dbReference>
<name>A0A523UVH4_UNCT6</name>
<proteinExistence type="predicted"/>
<dbReference type="Proteomes" id="UP000315525">
    <property type="component" value="Unassembled WGS sequence"/>
</dbReference>
<dbReference type="AlphaFoldDB" id="A0A523UVH4"/>
<sequence>MDAVAEILTLDEAAKFLKIGRNTMYSLARTGEVPARKMGREWRFVSSALVDWLLLKCPPANGKCWEVKSCTFEERYSCPYFLDFERKRRTRAS</sequence>
<reference evidence="2 3" key="1">
    <citation type="submission" date="2019-03" db="EMBL/GenBank/DDBJ databases">
        <title>Metabolic potential of uncultured bacteria and archaea associated with petroleum seepage in deep-sea sediments.</title>
        <authorList>
            <person name="Dong X."/>
            <person name="Hubert C."/>
        </authorList>
    </citation>
    <scope>NUCLEOTIDE SEQUENCE [LARGE SCALE GENOMIC DNA]</scope>
    <source>
        <strain evidence="2">E44_bin18</strain>
    </source>
</reference>
<evidence type="ECO:0000313" key="2">
    <source>
        <dbReference type="EMBL" id="TET46329.1"/>
    </source>
</evidence>
<dbReference type="InterPro" id="IPR010093">
    <property type="entry name" value="SinI_DNA-bd"/>
</dbReference>
<evidence type="ECO:0000259" key="1">
    <source>
        <dbReference type="Pfam" id="PF12728"/>
    </source>
</evidence>
<dbReference type="EMBL" id="SOJN01000057">
    <property type="protein sequence ID" value="TET46329.1"/>
    <property type="molecule type" value="Genomic_DNA"/>
</dbReference>
<dbReference type="GO" id="GO:0003677">
    <property type="term" value="F:DNA binding"/>
    <property type="evidence" value="ECO:0007669"/>
    <property type="project" value="UniProtKB-KW"/>
</dbReference>
<evidence type="ECO:0000313" key="3">
    <source>
        <dbReference type="Proteomes" id="UP000315525"/>
    </source>
</evidence>
<dbReference type="InterPro" id="IPR009061">
    <property type="entry name" value="DNA-bd_dom_put_sf"/>
</dbReference>
<keyword evidence="2" id="KW-0238">DNA-binding</keyword>